<dbReference type="SUPFAM" id="SSF51338">
    <property type="entry name" value="Composite domain of metallo-dependent hydrolases"/>
    <property type="match status" value="1"/>
</dbReference>
<organism evidence="2 3">
    <name type="scientific">Phytohabitans aurantiacus</name>
    <dbReference type="NCBI Taxonomy" id="3016789"/>
    <lineage>
        <taxon>Bacteria</taxon>
        <taxon>Bacillati</taxon>
        <taxon>Actinomycetota</taxon>
        <taxon>Actinomycetes</taxon>
        <taxon>Micromonosporales</taxon>
        <taxon>Micromonosporaceae</taxon>
    </lineage>
</organism>
<dbReference type="InterPro" id="IPR006680">
    <property type="entry name" value="Amidohydro-rel"/>
</dbReference>
<dbReference type="CDD" id="cd01299">
    <property type="entry name" value="Met_dep_hydrolase_A"/>
    <property type="match status" value="1"/>
</dbReference>
<dbReference type="EMBL" id="BSDI01000058">
    <property type="protein sequence ID" value="GLI02319.1"/>
    <property type="molecule type" value="Genomic_DNA"/>
</dbReference>
<dbReference type="InterPro" id="IPR057744">
    <property type="entry name" value="OTAase-like"/>
</dbReference>
<keyword evidence="3" id="KW-1185">Reference proteome</keyword>
<dbReference type="Pfam" id="PF01979">
    <property type="entry name" value="Amidohydro_1"/>
    <property type="match status" value="1"/>
</dbReference>
<proteinExistence type="predicted"/>
<accession>A0ABQ5R6D5</accession>
<evidence type="ECO:0000313" key="2">
    <source>
        <dbReference type="EMBL" id="GLI02319.1"/>
    </source>
</evidence>
<reference evidence="2" key="1">
    <citation type="submission" date="2022-12" db="EMBL/GenBank/DDBJ databases">
        <title>New Phytohabitans aurantiacus sp. RD004123 nov., an actinomycete isolated from soil.</title>
        <authorList>
            <person name="Triningsih D.W."/>
            <person name="Harunari E."/>
            <person name="Igarashi Y."/>
        </authorList>
    </citation>
    <scope>NUCLEOTIDE SEQUENCE</scope>
    <source>
        <strain evidence="2">RD004123</strain>
    </source>
</reference>
<dbReference type="InterPro" id="IPR051781">
    <property type="entry name" value="Metallo-dep_Hydrolase"/>
</dbReference>
<comment type="caution">
    <text evidence="2">The sequence shown here is derived from an EMBL/GenBank/DDBJ whole genome shotgun (WGS) entry which is preliminary data.</text>
</comment>
<dbReference type="SUPFAM" id="SSF51556">
    <property type="entry name" value="Metallo-dependent hydrolases"/>
    <property type="match status" value="1"/>
</dbReference>
<evidence type="ECO:0000313" key="3">
    <source>
        <dbReference type="Proteomes" id="UP001144280"/>
    </source>
</evidence>
<evidence type="ECO:0000259" key="1">
    <source>
        <dbReference type="Pfam" id="PF01979"/>
    </source>
</evidence>
<feature type="domain" description="Amidohydrolase-related" evidence="1">
    <location>
        <begin position="52"/>
        <end position="386"/>
    </location>
</feature>
<dbReference type="InterPro" id="IPR011059">
    <property type="entry name" value="Metal-dep_hydrolase_composite"/>
</dbReference>
<dbReference type="InterPro" id="IPR032466">
    <property type="entry name" value="Metal_Hydrolase"/>
</dbReference>
<name>A0ABQ5R6D5_9ACTN</name>
<dbReference type="Proteomes" id="UP001144280">
    <property type="component" value="Unassembled WGS sequence"/>
</dbReference>
<dbReference type="PANTHER" id="PTHR43135:SF3">
    <property type="entry name" value="ALPHA-D-RIBOSE 1-METHYLPHOSPHONATE 5-TRIPHOSPHATE DIPHOSPHATASE"/>
    <property type="match status" value="1"/>
</dbReference>
<dbReference type="Gene3D" id="2.30.40.10">
    <property type="entry name" value="Urease, subunit C, domain 1"/>
    <property type="match status" value="1"/>
</dbReference>
<sequence length="389" mass="40339">MLAIRAARLFDGLDPVPVERPVLLVADGRVAAVRPGGEVPAGAGVVDLPDATLLPGLIDAHTHLAFDASADPVGSLAAASDAEVLDRMRRAACTALAAGITTVRDLGDRGYLALRLRDELARNPTAGPDVLAAGPPITTPGGHCWYLGGEVTGVDGIRDAVRARAERGVDVVKVMASGGEMTPGTHAHVSQFGPDELRAAVEEAHRHGLPATAHAHSGQAIADAVAAGFDSIEHCSFMTEDSVEPLPDVIDAIVRSGVVVCATVGVLPGGVPPPRIAARIEEFNALFRQMKQAGVTIVCTSDAGIGPPKPHNVLPYSVIMLVETQGWSPAEALEAATSRAARLCRIDDRKGRLAPGLDADILAVTGDPLTDPRALLNVAAVFHKGHRTH</sequence>
<protein>
    <recommendedName>
        <fullName evidence="1">Amidohydrolase-related domain-containing protein</fullName>
    </recommendedName>
</protein>
<dbReference type="PANTHER" id="PTHR43135">
    <property type="entry name" value="ALPHA-D-RIBOSE 1-METHYLPHOSPHONATE 5-TRIPHOSPHATE DIPHOSPHATASE"/>
    <property type="match status" value="1"/>
</dbReference>
<dbReference type="RefSeq" id="WP_281903811.1">
    <property type="nucleotide sequence ID" value="NZ_BSDI01000058.1"/>
</dbReference>
<gene>
    <name evidence="2" type="ORF">Pa4123_75970</name>
</gene>
<dbReference type="Gene3D" id="3.20.20.140">
    <property type="entry name" value="Metal-dependent hydrolases"/>
    <property type="match status" value="1"/>
</dbReference>